<evidence type="ECO:0000313" key="1">
    <source>
        <dbReference type="EMBL" id="GAA0341583.1"/>
    </source>
</evidence>
<comment type="caution">
    <text evidence="1">The sequence shown here is derived from an EMBL/GenBank/DDBJ whole genome shotgun (WGS) entry which is preliminary data.</text>
</comment>
<sequence length="88" mass="9876">MEKQASKLLAQRLAYHPALSLVALQVVAEVEKELGRQASISDIRDVLKNRNKLVKLARESCNLELQTALSESSEKLQQLLRTCAEMLD</sequence>
<dbReference type="RefSeq" id="WP_102797961.1">
    <property type="nucleotide sequence ID" value="NZ_BAAAEI010000002.1"/>
</dbReference>
<organism evidence="1 2">
    <name type="scientific">Bowmanella denitrificans</name>
    <dbReference type="NCBI Taxonomy" id="366582"/>
    <lineage>
        <taxon>Bacteria</taxon>
        <taxon>Pseudomonadati</taxon>
        <taxon>Pseudomonadota</taxon>
        <taxon>Gammaproteobacteria</taxon>
        <taxon>Alteromonadales</taxon>
        <taxon>Alteromonadaceae</taxon>
        <taxon>Bowmanella</taxon>
    </lineage>
</organism>
<protein>
    <submittedName>
        <fullName evidence="1">Uncharacterized protein</fullName>
    </submittedName>
</protein>
<dbReference type="Proteomes" id="UP001501757">
    <property type="component" value="Unassembled WGS sequence"/>
</dbReference>
<proteinExistence type="predicted"/>
<gene>
    <name evidence="1" type="ORF">GCM10009092_02640</name>
</gene>
<evidence type="ECO:0000313" key="2">
    <source>
        <dbReference type="Proteomes" id="UP001501757"/>
    </source>
</evidence>
<name>A0ABP3GDF0_9ALTE</name>
<dbReference type="EMBL" id="BAAAEI010000002">
    <property type="protein sequence ID" value="GAA0341583.1"/>
    <property type="molecule type" value="Genomic_DNA"/>
</dbReference>
<keyword evidence="2" id="KW-1185">Reference proteome</keyword>
<reference evidence="2" key="1">
    <citation type="journal article" date="2019" name="Int. J. Syst. Evol. Microbiol.">
        <title>The Global Catalogue of Microorganisms (GCM) 10K type strain sequencing project: providing services to taxonomists for standard genome sequencing and annotation.</title>
        <authorList>
            <consortium name="The Broad Institute Genomics Platform"/>
            <consortium name="The Broad Institute Genome Sequencing Center for Infectious Disease"/>
            <person name="Wu L."/>
            <person name="Ma J."/>
        </authorList>
    </citation>
    <scope>NUCLEOTIDE SEQUENCE [LARGE SCALE GENOMIC DNA]</scope>
    <source>
        <strain evidence="2">JCM 13378</strain>
    </source>
</reference>
<accession>A0ABP3GDF0</accession>